<dbReference type="EMBL" id="VFQC01000001">
    <property type="protein sequence ID" value="TQN32067.1"/>
    <property type="molecule type" value="Genomic_DNA"/>
</dbReference>
<organism evidence="2 3">
    <name type="scientific">Haloactinospora alba</name>
    <dbReference type="NCBI Taxonomy" id="405555"/>
    <lineage>
        <taxon>Bacteria</taxon>
        <taxon>Bacillati</taxon>
        <taxon>Actinomycetota</taxon>
        <taxon>Actinomycetes</taxon>
        <taxon>Streptosporangiales</taxon>
        <taxon>Nocardiopsidaceae</taxon>
        <taxon>Haloactinospora</taxon>
    </lineage>
</organism>
<evidence type="ECO:0000313" key="2">
    <source>
        <dbReference type="EMBL" id="TQN32067.1"/>
    </source>
</evidence>
<evidence type="ECO:0000313" key="3">
    <source>
        <dbReference type="Proteomes" id="UP000317422"/>
    </source>
</evidence>
<dbReference type="AlphaFoldDB" id="A0A543NJS9"/>
<feature type="compositionally biased region" description="Basic and acidic residues" evidence="1">
    <location>
        <begin position="1"/>
        <end position="11"/>
    </location>
</feature>
<sequence length="121" mass="13772">MRNKREPREPLRPGAMPEGWKNPTPPPRAWTNTSKQDRTVTHANGEQWEVDPHPHDATPIETPPRPTGGDVREQLAYDHAMQANGSEMVLKDLYCLCGTPHTWYGREDCEPAKVRCEDCID</sequence>
<dbReference type="Proteomes" id="UP000317422">
    <property type="component" value="Unassembled WGS sequence"/>
</dbReference>
<feature type="region of interest" description="Disordered" evidence="1">
    <location>
        <begin position="1"/>
        <end position="69"/>
    </location>
</feature>
<name>A0A543NJS9_9ACTN</name>
<gene>
    <name evidence="2" type="ORF">FHX37_1992</name>
</gene>
<evidence type="ECO:0000256" key="1">
    <source>
        <dbReference type="SAM" id="MobiDB-lite"/>
    </source>
</evidence>
<accession>A0A543NJS9</accession>
<protein>
    <submittedName>
        <fullName evidence="2">Uncharacterized protein</fullName>
    </submittedName>
</protein>
<keyword evidence="3" id="KW-1185">Reference proteome</keyword>
<comment type="caution">
    <text evidence="2">The sequence shown here is derived from an EMBL/GenBank/DDBJ whole genome shotgun (WGS) entry which is preliminary data.</text>
</comment>
<reference evidence="2 3" key="1">
    <citation type="submission" date="2019-06" db="EMBL/GenBank/DDBJ databases">
        <title>Sequencing the genomes of 1000 actinobacteria strains.</title>
        <authorList>
            <person name="Klenk H.-P."/>
        </authorList>
    </citation>
    <scope>NUCLEOTIDE SEQUENCE [LARGE SCALE GENOMIC DNA]</scope>
    <source>
        <strain evidence="2 3">DSM 45015</strain>
    </source>
</reference>
<proteinExistence type="predicted"/>